<comment type="caution">
    <text evidence="4">The sequence shown here is derived from an EMBL/GenBank/DDBJ whole genome shotgun (WGS) entry which is preliminary data.</text>
</comment>
<dbReference type="AlphaFoldDB" id="A0ABD3AGQ5"/>
<protein>
    <submittedName>
        <fullName evidence="4">Uncharacterized protein</fullName>
    </submittedName>
</protein>
<evidence type="ECO:0000313" key="5">
    <source>
        <dbReference type="Proteomes" id="UP001630127"/>
    </source>
</evidence>
<evidence type="ECO:0000313" key="4">
    <source>
        <dbReference type="EMBL" id="KAL3530743.1"/>
    </source>
</evidence>
<sequence length="144" mass="16374">MGFLDSVEKDLHDMECNFLSRQIALPNKIDELSEKNQRVSEFLHDEKQDRSEDFLSSLKVKLPEEKEEEEEGCTTPTSVDHKIPQVCPPAPRKPKAVPSTNFKSSSRRRVLLDLSNEIESLFRPALLADIGKKIKKVGKESVII</sequence>
<dbReference type="EMBL" id="JBJUIK010000004">
    <property type="protein sequence ID" value="KAL3530743.1"/>
    <property type="molecule type" value="Genomic_DNA"/>
</dbReference>
<evidence type="ECO:0000256" key="2">
    <source>
        <dbReference type="ARBA" id="ARBA00023306"/>
    </source>
</evidence>
<reference evidence="4 5" key="1">
    <citation type="submission" date="2024-11" db="EMBL/GenBank/DDBJ databases">
        <title>A near-complete genome assembly of Cinchona calisaya.</title>
        <authorList>
            <person name="Lian D.C."/>
            <person name="Zhao X.W."/>
            <person name="Wei L."/>
        </authorList>
    </citation>
    <scope>NUCLEOTIDE SEQUENCE [LARGE SCALE GENOMIC DNA]</scope>
    <source>
        <tissue evidence="4">Nenye</tissue>
    </source>
</reference>
<feature type="region of interest" description="Disordered" evidence="3">
    <location>
        <begin position="65"/>
        <end position="102"/>
    </location>
</feature>
<evidence type="ECO:0000256" key="1">
    <source>
        <dbReference type="ARBA" id="ARBA00023013"/>
    </source>
</evidence>
<dbReference type="PANTHER" id="PTHR33142">
    <property type="entry name" value="CYCLIN-DEPENDENT PROTEIN KINASE INHIBITOR SMR13"/>
    <property type="match status" value="1"/>
</dbReference>
<name>A0ABD3AGQ5_9GENT</name>
<dbReference type="GO" id="GO:0004860">
    <property type="term" value="F:protein kinase inhibitor activity"/>
    <property type="evidence" value="ECO:0007669"/>
    <property type="project" value="UniProtKB-KW"/>
</dbReference>
<evidence type="ECO:0000256" key="3">
    <source>
        <dbReference type="SAM" id="MobiDB-lite"/>
    </source>
</evidence>
<proteinExistence type="predicted"/>
<keyword evidence="5" id="KW-1185">Reference proteome</keyword>
<keyword evidence="2" id="KW-0131">Cell cycle</keyword>
<dbReference type="Proteomes" id="UP001630127">
    <property type="component" value="Unassembled WGS sequence"/>
</dbReference>
<organism evidence="4 5">
    <name type="scientific">Cinchona calisaya</name>
    <dbReference type="NCBI Taxonomy" id="153742"/>
    <lineage>
        <taxon>Eukaryota</taxon>
        <taxon>Viridiplantae</taxon>
        <taxon>Streptophyta</taxon>
        <taxon>Embryophyta</taxon>
        <taxon>Tracheophyta</taxon>
        <taxon>Spermatophyta</taxon>
        <taxon>Magnoliopsida</taxon>
        <taxon>eudicotyledons</taxon>
        <taxon>Gunneridae</taxon>
        <taxon>Pentapetalae</taxon>
        <taxon>asterids</taxon>
        <taxon>lamiids</taxon>
        <taxon>Gentianales</taxon>
        <taxon>Rubiaceae</taxon>
        <taxon>Cinchonoideae</taxon>
        <taxon>Cinchoneae</taxon>
        <taxon>Cinchona</taxon>
    </lineage>
</organism>
<accession>A0ABD3AGQ5</accession>
<gene>
    <name evidence="4" type="ORF">ACH5RR_010065</name>
</gene>
<keyword evidence="1" id="KW-0649">Protein kinase inhibitor</keyword>
<dbReference type="PANTHER" id="PTHR33142:SF66">
    <property type="entry name" value="CYCLIN-DEPENDENT PROTEIN KINASE INHIBITOR SMR3"/>
    <property type="match status" value="1"/>
</dbReference>
<dbReference type="InterPro" id="IPR040389">
    <property type="entry name" value="SMR"/>
</dbReference>